<proteinExistence type="predicted"/>
<dbReference type="PANTHER" id="PTHR10000:SF8">
    <property type="entry name" value="HAD SUPERFAMILY HYDROLASE-LIKE, TYPE 3"/>
    <property type="match status" value="1"/>
</dbReference>
<dbReference type="InterPro" id="IPR036412">
    <property type="entry name" value="HAD-like_sf"/>
</dbReference>
<dbReference type="Gene3D" id="3.40.50.1000">
    <property type="entry name" value="HAD superfamily/HAD-like"/>
    <property type="match status" value="1"/>
</dbReference>
<dbReference type="Gene3D" id="3.30.1240.10">
    <property type="match status" value="1"/>
</dbReference>
<evidence type="ECO:0000313" key="2">
    <source>
        <dbReference type="Proteomes" id="UP000297475"/>
    </source>
</evidence>
<dbReference type="GO" id="GO:0016791">
    <property type="term" value="F:phosphatase activity"/>
    <property type="evidence" value="ECO:0007669"/>
    <property type="project" value="TreeGrafter"/>
</dbReference>
<protein>
    <recommendedName>
        <fullName evidence="3">HAD family phosphatase</fullName>
    </recommendedName>
</protein>
<dbReference type="EMBL" id="SRMF01000001">
    <property type="protein sequence ID" value="TGG95855.1"/>
    <property type="molecule type" value="Genomic_DNA"/>
</dbReference>
<sequence length="272" mass="30724">MSAIRAIVLDLDFTLLTRDKTVRPRTLESLVRAHDMGYQLIIATSRPVRAVRSFVPEELLRRCTLITLNGAVVHEFTRGHQWQMSCMGLNARKLISRMVDSEVPVQITAECWGEDFATNREYTEEELRKKQHADFSMLKTIQQIDYGWISKVTADGQGQPLDFLIDWADDFPEFSFIPVLENTVVNIVPRSIDKSTTVVTVLKRFQTHPSEMMVFADEMPDLRLMEIAGVAVAMGNAVSPLKEAANTVIGDCDTDAIADYLEKTLLQEQETA</sequence>
<keyword evidence="2" id="KW-1185">Reference proteome</keyword>
<dbReference type="SUPFAM" id="SSF56784">
    <property type="entry name" value="HAD-like"/>
    <property type="match status" value="1"/>
</dbReference>
<evidence type="ECO:0000313" key="1">
    <source>
        <dbReference type="EMBL" id="TGG95855.1"/>
    </source>
</evidence>
<dbReference type="AlphaFoldDB" id="A0A4Z0WKU5"/>
<reference evidence="1 2" key="1">
    <citation type="submission" date="2019-04" db="EMBL/GenBank/DDBJ databases">
        <title>Natronospirillum operosus gen. nov., sp. nov., a haloalkaliphilic satellite isolated from decaying biomass of laboratory culture of cyanobacterium Geitlerinema sp. and proposal of Natronospirillaceae fam. nov. and Saccharospirillaceae fam. nov.</title>
        <authorList>
            <person name="Kevbrin V."/>
            <person name="Boltyanskaya Y."/>
            <person name="Koziaeva V."/>
            <person name="Grouzdev D.S."/>
            <person name="Park M."/>
            <person name="Cho J."/>
        </authorList>
    </citation>
    <scope>NUCLEOTIDE SEQUENCE [LARGE SCALE GENOMIC DNA]</scope>
    <source>
        <strain evidence="1 2">G-116</strain>
    </source>
</reference>
<dbReference type="GO" id="GO:0000287">
    <property type="term" value="F:magnesium ion binding"/>
    <property type="evidence" value="ECO:0007669"/>
    <property type="project" value="TreeGrafter"/>
</dbReference>
<accession>A0A4Z0WKU5</accession>
<dbReference type="Proteomes" id="UP000297475">
    <property type="component" value="Unassembled WGS sequence"/>
</dbReference>
<dbReference type="PANTHER" id="PTHR10000">
    <property type="entry name" value="PHOSPHOSERINE PHOSPHATASE"/>
    <property type="match status" value="1"/>
</dbReference>
<dbReference type="Pfam" id="PF08282">
    <property type="entry name" value="Hydrolase_3"/>
    <property type="match status" value="1"/>
</dbReference>
<dbReference type="OrthoDB" id="9781413at2"/>
<evidence type="ECO:0008006" key="3">
    <source>
        <dbReference type="Google" id="ProtNLM"/>
    </source>
</evidence>
<dbReference type="RefSeq" id="WP_135481854.1">
    <property type="nucleotide sequence ID" value="NZ_SRMF01000001.1"/>
</dbReference>
<gene>
    <name evidence="1" type="ORF">E4656_05490</name>
</gene>
<dbReference type="InterPro" id="IPR023214">
    <property type="entry name" value="HAD_sf"/>
</dbReference>
<name>A0A4Z0WKU5_9GAMM</name>
<comment type="caution">
    <text evidence="1">The sequence shown here is derived from an EMBL/GenBank/DDBJ whole genome shotgun (WGS) entry which is preliminary data.</text>
</comment>
<dbReference type="GO" id="GO:0005829">
    <property type="term" value="C:cytosol"/>
    <property type="evidence" value="ECO:0007669"/>
    <property type="project" value="TreeGrafter"/>
</dbReference>
<organism evidence="1 2">
    <name type="scientific">Natronospirillum operosum</name>
    <dbReference type="NCBI Taxonomy" id="2759953"/>
    <lineage>
        <taxon>Bacteria</taxon>
        <taxon>Pseudomonadati</taxon>
        <taxon>Pseudomonadota</taxon>
        <taxon>Gammaproteobacteria</taxon>
        <taxon>Oceanospirillales</taxon>
        <taxon>Natronospirillaceae</taxon>
        <taxon>Natronospirillum</taxon>
    </lineage>
</organism>